<feature type="domain" description="DNA2/NAM7 helicase helicase" evidence="3">
    <location>
        <begin position="629"/>
        <end position="692"/>
    </location>
</feature>
<feature type="compositionally biased region" description="Basic residues" evidence="2">
    <location>
        <begin position="1051"/>
        <end position="1064"/>
    </location>
</feature>
<evidence type="ECO:0000256" key="2">
    <source>
        <dbReference type="SAM" id="MobiDB-lite"/>
    </source>
</evidence>
<dbReference type="InterPro" id="IPR045055">
    <property type="entry name" value="DNA2/NAM7-like"/>
</dbReference>
<dbReference type="Gene3D" id="3.40.50.300">
    <property type="entry name" value="P-loop containing nucleotide triphosphate hydrolases"/>
    <property type="match status" value="3"/>
</dbReference>
<feature type="compositionally biased region" description="Polar residues" evidence="2">
    <location>
        <begin position="1090"/>
        <end position="1099"/>
    </location>
</feature>
<reference evidence="6 7" key="1">
    <citation type="submission" date="2023-10" db="EMBL/GenBank/DDBJ databases">
        <title>Draft genome sequence of Xylaria bambusicola isolate GMP-LS, the root and basal stem rot pathogen of sugarcane in Indonesia.</title>
        <authorList>
            <person name="Selvaraj P."/>
            <person name="Muralishankar V."/>
            <person name="Muruganantham S."/>
            <person name="Sp S."/>
            <person name="Haryani S."/>
            <person name="Lau K.J.X."/>
            <person name="Naqvi N.I."/>
        </authorList>
    </citation>
    <scope>NUCLEOTIDE SEQUENCE [LARGE SCALE GENOMIC DNA]</scope>
    <source>
        <strain evidence="6">GMP-LS</strain>
    </source>
</reference>
<evidence type="ECO:0008006" key="8">
    <source>
        <dbReference type="Google" id="ProtNLM"/>
    </source>
</evidence>
<feature type="compositionally biased region" description="Basic and acidic residues" evidence="2">
    <location>
        <begin position="1101"/>
        <end position="1112"/>
    </location>
</feature>
<keyword evidence="1" id="KW-0378">Hydrolase</keyword>
<dbReference type="InterPro" id="IPR027417">
    <property type="entry name" value="P-loop_NTPase"/>
</dbReference>
<dbReference type="GO" id="GO:0004386">
    <property type="term" value="F:helicase activity"/>
    <property type="evidence" value="ECO:0007669"/>
    <property type="project" value="InterPro"/>
</dbReference>
<dbReference type="GO" id="GO:0031048">
    <property type="term" value="P:regulatory ncRNA-mediated heterochromatin formation"/>
    <property type="evidence" value="ECO:0007669"/>
    <property type="project" value="TreeGrafter"/>
</dbReference>
<keyword evidence="1" id="KW-0347">Helicase</keyword>
<name>A0AAN7UD57_9PEZI</name>
<dbReference type="EMBL" id="JAWHQM010000004">
    <property type="protein sequence ID" value="KAK5626739.1"/>
    <property type="molecule type" value="Genomic_DNA"/>
</dbReference>
<evidence type="ECO:0000313" key="7">
    <source>
        <dbReference type="Proteomes" id="UP001305414"/>
    </source>
</evidence>
<dbReference type="SUPFAM" id="SSF52540">
    <property type="entry name" value="P-loop containing nucleoside triphosphate hydrolases"/>
    <property type="match status" value="1"/>
</dbReference>
<proteinExistence type="predicted"/>
<dbReference type="InterPro" id="IPR047187">
    <property type="entry name" value="SF1_C_Upf1"/>
</dbReference>
<accession>A0AAN7UD57</accession>
<dbReference type="Pfam" id="PF13087">
    <property type="entry name" value="AAA_12"/>
    <property type="match status" value="1"/>
</dbReference>
<keyword evidence="7" id="KW-1185">Reference proteome</keyword>
<dbReference type="InterPro" id="IPR057373">
    <property type="entry name" value="ZNFX1"/>
</dbReference>
<evidence type="ECO:0000313" key="6">
    <source>
        <dbReference type="EMBL" id="KAK5626739.1"/>
    </source>
</evidence>
<dbReference type="Pfam" id="PF13086">
    <property type="entry name" value="AAA_11"/>
    <property type="match status" value="2"/>
</dbReference>
<evidence type="ECO:0000259" key="3">
    <source>
        <dbReference type="Pfam" id="PF13086"/>
    </source>
</evidence>
<comment type="caution">
    <text evidence="6">The sequence shown here is derived from an EMBL/GenBank/DDBJ whole genome shotgun (WGS) entry which is preliminary data.</text>
</comment>
<protein>
    <recommendedName>
        <fullName evidence="8">Helicase ATP-binding domain-containing protein</fullName>
    </recommendedName>
</protein>
<feature type="domain" description="ZNFX1" evidence="5">
    <location>
        <begin position="104"/>
        <end position="212"/>
    </location>
</feature>
<feature type="region of interest" description="Disordered" evidence="2">
    <location>
        <begin position="1148"/>
        <end position="1179"/>
    </location>
</feature>
<dbReference type="CDD" id="cd06008">
    <property type="entry name" value="NF-X1-zinc-finger"/>
    <property type="match status" value="1"/>
</dbReference>
<feature type="domain" description="DNA2/NAM7 helicase helicase" evidence="3">
    <location>
        <begin position="308"/>
        <end position="411"/>
    </location>
</feature>
<keyword evidence="1" id="KW-0547">Nucleotide-binding</keyword>
<dbReference type="GO" id="GO:0031380">
    <property type="term" value="C:nuclear RNA-directed RNA polymerase complex"/>
    <property type="evidence" value="ECO:0007669"/>
    <property type="project" value="TreeGrafter"/>
</dbReference>
<feature type="region of interest" description="Disordered" evidence="2">
    <location>
        <begin position="1041"/>
        <end position="1132"/>
    </location>
</feature>
<keyword evidence="1" id="KW-0067">ATP-binding</keyword>
<dbReference type="InterPro" id="IPR041679">
    <property type="entry name" value="DNA2/NAM7-like_C"/>
</dbReference>
<dbReference type="PANTHER" id="PTHR10887:SF341">
    <property type="entry name" value="NFX1-TYPE ZINC FINGER-CONTAINING PROTEIN 1"/>
    <property type="match status" value="1"/>
</dbReference>
<dbReference type="Pfam" id="PF25396">
    <property type="entry name" value="ZNFX1"/>
    <property type="match status" value="1"/>
</dbReference>
<feature type="compositionally biased region" description="Basic and acidic residues" evidence="2">
    <location>
        <begin position="1169"/>
        <end position="1179"/>
    </location>
</feature>
<dbReference type="CDD" id="cd18808">
    <property type="entry name" value="SF1_C_Upf1"/>
    <property type="match status" value="1"/>
</dbReference>
<feature type="domain" description="DNA2/NAM7 helicase-like C-terminal" evidence="4">
    <location>
        <begin position="707"/>
        <end position="894"/>
    </location>
</feature>
<gene>
    <name evidence="6" type="ORF">RRF57_002454</name>
</gene>
<dbReference type="Proteomes" id="UP001305414">
    <property type="component" value="Unassembled WGS sequence"/>
</dbReference>
<dbReference type="PANTHER" id="PTHR10887">
    <property type="entry name" value="DNA2/NAM7 HELICASE FAMILY"/>
    <property type="match status" value="1"/>
</dbReference>
<dbReference type="InterPro" id="IPR041677">
    <property type="entry name" value="DNA2/NAM7_AAA_11"/>
</dbReference>
<evidence type="ECO:0000256" key="1">
    <source>
        <dbReference type="ARBA" id="ARBA00022806"/>
    </source>
</evidence>
<organism evidence="6 7">
    <name type="scientific">Xylaria bambusicola</name>
    <dbReference type="NCBI Taxonomy" id="326684"/>
    <lineage>
        <taxon>Eukaryota</taxon>
        <taxon>Fungi</taxon>
        <taxon>Dikarya</taxon>
        <taxon>Ascomycota</taxon>
        <taxon>Pezizomycotina</taxon>
        <taxon>Sordariomycetes</taxon>
        <taxon>Xylariomycetidae</taxon>
        <taxon>Xylariales</taxon>
        <taxon>Xylariaceae</taxon>
        <taxon>Xylaria</taxon>
    </lineage>
</organism>
<sequence>MLTDIQDELEIIQKHVKFNHLEQSNVPEWQNFPEIPTAQDLNPNWDDPADLEKVHSLLPNNWQHPFPDKNTYLETHYRLQREEAIAILRYSVKKYREQPSMPDDDETCIYTKVYVQGYFMTRLGPMCRIQFSTERAGKKIRWNQTRRLTTGALVAISTAEDGFKTICIPAIVADHQIQDGLDRLPPTIQIFWAKTDDAILDPTTELIMLESRSGYFEAVRHCMVGLQHVAGDDTPLDKYLVSLDQSDLAARYVQKNSRMNIGSLVHHIPESSVLTGETGRQHLYEKRESLKHYEILDGIDDEISTYTNLDNSQLSAVHRILTKELAIVQGPPGTGKTFTSVQALQILLDSQQKRGENVIIVAAQTNHAVDQIITKLIDLGFNTVRLGGRTQSEDIKWYSLYNLRRRVMPARSSVDKSYRTLEAARRRNITRIEEIVAGVFSDDLIDPQALLAAGIITQKQSESLLAEDGWACAESDEDSSNTLSQWLGDQRVEAPSIDTIDPDFDTDETDDAADFDAEDYDIELDDCIADDDESIGRVDGRWVPIKYQWTGANLRKYTEADLVIRKELKRDNLWDVGQQYRGAIYQYWQRELLRLRCAEFRAELTANARICRNLKVNKWHKDLRCIKMAEIEIIGCTTTGLCKYRGLLAALKPRTMLIEEAAETKEANILSALYPSLQQLILVGDHQQLAPSCDTPSLDEAPYYIRVSMFERLVKMDMPFTMLNMQRRMHPDLREVLSPFYPSLRDHPVVQRPGARPGIPGIAQQSFFFHHTWSEGTDENFSKFNILEAEMIVRFIEYLIMNGVKGSEITVLTFYRGQRKRILSEFRKLKHREPFKNVQTVDSYQGEENEIIILSLVRSNGPNGPHKAGFLRDSNRGVVSISRARRGFYVFGNMINLWGACVESQMMWGQVYEVFRRQDRFSYDEGFPITCQKHGRTTLINHPDDWINNHGGCQEPCPDKLECGHDCGRRCHWIEHDRLVCMKPCEKVLRCGHGCGLHCGAKCQCSCDAFTGAYPNDEAWDDDIALGEPGQSAMVSREPTVPFIGKDGRIGRIRGTRNGPRSRRGGSALGGRSNRTIEPRGSLVRPHIPLSQNWANFNAPQHDEERRKENRRSAGLASSNPLHPSLFGDQAAPDMISPIQETFRQVTLNSHGKRNVQKGVVSDESETPSPEKVRSKSVEDANVVGRTGHIRGTLSFDTAVHAEDLVYLGATQPQYPGCQAAPNGLSPSYILANSQHFTANQEILSRVRGQDYTTVRNARMVGAAENRAEWEDSSTECDARDGDANQIEGIEGNLIEL</sequence>
<evidence type="ECO:0000259" key="4">
    <source>
        <dbReference type="Pfam" id="PF13087"/>
    </source>
</evidence>
<evidence type="ECO:0000259" key="5">
    <source>
        <dbReference type="Pfam" id="PF25396"/>
    </source>
</evidence>